<evidence type="ECO:0000313" key="3">
    <source>
        <dbReference type="Proteomes" id="UP000578686"/>
    </source>
</evidence>
<protein>
    <submittedName>
        <fullName evidence="2">Uncharacterized protein</fullName>
    </submittedName>
</protein>
<dbReference type="EMBL" id="JAAVJD010000078">
    <property type="protein sequence ID" value="NJQ06355.1"/>
    <property type="molecule type" value="Genomic_DNA"/>
</dbReference>
<feature type="compositionally biased region" description="Basic and acidic residues" evidence="1">
    <location>
        <begin position="1"/>
        <end position="18"/>
    </location>
</feature>
<dbReference type="RefSeq" id="WP_167970359.1">
    <property type="nucleotide sequence ID" value="NZ_BHZG01000157.1"/>
</dbReference>
<accession>A0A7X6D1I3</accession>
<evidence type="ECO:0000313" key="2">
    <source>
        <dbReference type="EMBL" id="NJQ06355.1"/>
    </source>
</evidence>
<dbReference type="AlphaFoldDB" id="A0A7X6D1I3"/>
<gene>
    <name evidence="2" type="ORF">HCN56_12365</name>
</gene>
<sequence length="154" mass="16990">MSEHSDQIRPGGPDDRPTTAHTRPPGVDDATVAAVGKLSEALETAEQARGNLYAFHQLTGKADLLLGEAADALREAGHTDQADLVEREIVGRNVIPGHWTFQIVESYNATYHRPFTAVEQQVRDQLVDGRDHLHEAEMKEDRRTHGHPHHTAGP</sequence>
<feature type="region of interest" description="Disordered" evidence="1">
    <location>
        <begin position="1"/>
        <end position="28"/>
    </location>
</feature>
<name>A0A7X6D1I3_9ACTN</name>
<keyword evidence="3" id="KW-1185">Reference proteome</keyword>
<dbReference type="Proteomes" id="UP000578686">
    <property type="component" value="Unassembled WGS sequence"/>
</dbReference>
<organism evidence="2 3">
    <name type="scientific">Streptomyces lonarensis</name>
    <dbReference type="NCBI Taxonomy" id="700599"/>
    <lineage>
        <taxon>Bacteria</taxon>
        <taxon>Bacillati</taxon>
        <taxon>Actinomycetota</taxon>
        <taxon>Actinomycetes</taxon>
        <taxon>Kitasatosporales</taxon>
        <taxon>Streptomycetaceae</taxon>
        <taxon>Streptomyces</taxon>
    </lineage>
</organism>
<evidence type="ECO:0000256" key="1">
    <source>
        <dbReference type="SAM" id="MobiDB-lite"/>
    </source>
</evidence>
<proteinExistence type="predicted"/>
<comment type="caution">
    <text evidence="2">The sequence shown here is derived from an EMBL/GenBank/DDBJ whole genome shotgun (WGS) entry which is preliminary data.</text>
</comment>
<reference evidence="2 3" key="1">
    <citation type="submission" date="2020-03" db="EMBL/GenBank/DDBJ databases">
        <title>Draft genome of Streptomyces sp. ventii, isolated from the Axial Seamount in the Pacific Ocean, and resequencing of the two type strains Streptomyces lonarensis strain NCL 716 and Streptomyces bohaiensis strain 11A07.</title>
        <authorList>
            <person name="Loughran R.M."/>
            <person name="Pfannmuller K.M."/>
            <person name="Wasson B.J."/>
            <person name="Deadmond M.C."/>
            <person name="Paddock B.E."/>
            <person name="Koyack M.J."/>
            <person name="Gallegos D.A."/>
            <person name="Mitchell E.A."/>
            <person name="Ushijima B."/>
            <person name="Saw J.H."/>
            <person name="Mcphail K.L."/>
            <person name="Videau P."/>
        </authorList>
    </citation>
    <scope>NUCLEOTIDE SEQUENCE [LARGE SCALE GENOMIC DNA]</scope>
    <source>
        <strain evidence="2 3">NCL716</strain>
    </source>
</reference>